<accession>A0AAN9VT12</accession>
<dbReference type="EMBL" id="JAZDUA010000051">
    <property type="protein sequence ID" value="KAK7870850.1"/>
    <property type="molecule type" value="Genomic_DNA"/>
</dbReference>
<protein>
    <submittedName>
        <fullName evidence="2">Uncharacterized protein</fullName>
    </submittedName>
</protein>
<organism evidence="2 3">
    <name type="scientific">Gryllus longicercus</name>
    <dbReference type="NCBI Taxonomy" id="2509291"/>
    <lineage>
        <taxon>Eukaryota</taxon>
        <taxon>Metazoa</taxon>
        <taxon>Ecdysozoa</taxon>
        <taxon>Arthropoda</taxon>
        <taxon>Hexapoda</taxon>
        <taxon>Insecta</taxon>
        <taxon>Pterygota</taxon>
        <taxon>Neoptera</taxon>
        <taxon>Polyneoptera</taxon>
        <taxon>Orthoptera</taxon>
        <taxon>Ensifera</taxon>
        <taxon>Gryllidea</taxon>
        <taxon>Grylloidea</taxon>
        <taxon>Gryllidae</taxon>
        <taxon>Gryllinae</taxon>
        <taxon>Gryllus</taxon>
    </lineage>
</organism>
<sequence>MLLLPGATSNREPATRGRAKAFQLIRRSVAYVASAPRAHSVPRSPGAAASGSRPGSIGRRCEALLAPMRMDRPATCHGAPIATPLPPPSPRYCRHPRTHLSSRPLLPRAHARDPAVSPPPPTRVLHPRPRPARVLAPAPARPRPAISRPRSRTCLRLVTPASLLRPLPMSPHAS</sequence>
<name>A0AAN9VT12_9ORTH</name>
<dbReference type="AlphaFoldDB" id="A0AAN9VT12"/>
<evidence type="ECO:0000313" key="2">
    <source>
        <dbReference type="EMBL" id="KAK7870850.1"/>
    </source>
</evidence>
<reference evidence="2 3" key="1">
    <citation type="submission" date="2024-03" db="EMBL/GenBank/DDBJ databases">
        <title>The genome assembly and annotation of the cricket Gryllus longicercus Weissman &amp; Gray.</title>
        <authorList>
            <person name="Szrajer S."/>
            <person name="Gray D."/>
            <person name="Ylla G."/>
        </authorList>
    </citation>
    <scope>NUCLEOTIDE SEQUENCE [LARGE SCALE GENOMIC DNA]</scope>
    <source>
        <strain evidence="2">DAG 2021-001</strain>
        <tissue evidence="2">Whole body minus gut</tissue>
    </source>
</reference>
<keyword evidence="3" id="KW-1185">Reference proteome</keyword>
<feature type="region of interest" description="Disordered" evidence="1">
    <location>
        <begin position="34"/>
        <end position="57"/>
    </location>
</feature>
<proteinExistence type="predicted"/>
<feature type="compositionally biased region" description="Low complexity" evidence="1">
    <location>
        <begin position="132"/>
        <end position="148"/>
    </location>
</feature>
<evidence type="ECO:0000256" key="1">
    <source>
        <dbReference type="SAM" id="MobiDB-lite"/>
    </source>
</evidence>
<feature type="region of interest" description="Disordered" evidence="1">
    <location>
        <begin position="75"/>
        <end position="152"/>
    </location>
</feature>
<evidence type="ECO:0000313" key="3">
    <source>
        <dbReference type="Proteomes" id="UP001378592"/>
    </source>
</evidence>
<dbReference type="Proteomes" id="UP001378592">
    <property type="component" value="Unassembled WGS sequence"/>
</dbReference>
<gene>
    <name evidence="2" type="ORF">R5R35_014433</name>
</gene>
<comment type="caution">
    <text evidence="2">The sequence shown here is derived from an EMBL/GenBank/DDBJ whole genome shotgun (WGS) entry which is preliminary data.</text>
</comment>